<dbReference type="SMART" id="SM01130">
    <property type="entry name" value="DHDPS"/>
    <property type="match status" value="1"/>
</dbReference>
<dbReference type="InterPro" id="IPR013785">
    <property type="entry name" value="Aldolase_TIM"/>
</dbReference>
<dbReference type="EC" id="4.3.3.7" evidence="5"/>
<organism evidence="5 6">
    <name type="scientific">Rhabdobacter roseus</name>
    <dbReference type="NCBI Taxonomy" id="1655419"/>
    <lineage>
        <taxon>Bacteria</taxon>
        <taxon>Pseudomonadati</taxon>
        <taxon>Bacteroidota</taxon>
        <taxon>Cytophagia</taxon>
        <taxon>Cytophagales</taxon>
        <taxon>Cytophagaceae</taxon>
        <taxon>Rhabdobacter</taxon>
    </lineage>
</organism>
<dbReference type="PIRSF" id="PIRSF001365">
    <property type="entry name" value="DHDPS"/>
    <property type="match status" value="1"/>
</dbReference>
<comment type="similarity">
    <text evidence="1 3">Belongs to the DapA family.</text>
</comment>
<dbReference type="Gene3D" id="3.20.20.70">
    <property type="entry name" value="Aldolase class I"/>
    <property type="match status" value="1"/>
</dbReference>
<dbReference type="GO" id="GO:0008840">
    <property type="term" value="F:4-hydroxy-tetrahydrodipicolinate synthase activity"/>
    <property type="evidence" value="ECO:0007669"/>
    <property type="project" value="UniProtKB-EC"/>
</dbReference>
<gene>
    <name evidence="5" type="ORF">HNQ92_002250</name>
</gene>
<dbReference type="Pfam" id="PF00701">
    <property type="entry name" value="DHDPS"/>
    <property type="match status" value="1"/>
</dbReference>
<keyword evidence="2 3" id="KW-0456">Lyase</keyword>
<evidence type="ECO:0000256" key="1">
    <source>
        <dbReference type="ARBA" id="ARBA00007592"/>
    </source>
</evidence>
<protein>
    <submittedName>
        <fullName evidence="5">4-hydroxy-tetrahydrodipicolinate synthase</fullName>
        <ecNumber evidence="5">4.3.3.7</ecNumber>
    </submittedName>
</protein>
<dbReference type="RefSeq" id="WP_184174072.1">
    <property type="nucleotide sequence ID" value="NZ_JACHGF010000003.1"/>
</dbReference>
<feature type="binding site" evidence="4">
    <location>
        <position position="207"/>
    </location>
    <ligand>
        <name>pyruvate</name>
        <dbReference type="ChEBI" id="CHEBI:15361"/>
    </ligand>
</feature>
<evidence type="ECO:0000256" key="2">
    <source>
        <dbReference type="ARBA" id="ARBA00023239"/>
    </source>
</evidence>
<accession>A0A840TQW0</accession>
<proteinExistence type="inferred from homology"/>
<dbReference type="InterPro" id="IPR002220">
    <property type="entry name" value="DapA-like"/>
</dbReference>
<reference evidence="5 6" key="1">
    <citation type="submission" date="2020-08" db="EMBL/GenBank/DDBJ databases">
        <title>Genomic Encyclopedia of Type Strains, Phase IV (KMG-IV): sequencing the most valuable type-strain genomes for metagenomic binning, comparative biology and taxonomic classification.</title>
        <authorList>
            <person name="Goeker M."/>
        </authorList>
    </citation>
    <scope>NUCLEOTIDE SEQUENCE [LARGE SCALE GENOMIC DNA]</scope>
    <source>
        <strain evidence="5 6">DSM 105074</strain>
    </source>
</reference>
<name>A0A840TQW0_9BACT</name>
<evidence type="ECO:0000313" key="5">
    <source>
        <dbReference type="EMBL" id="MBB5284107.1"/>
    </source>
</evidence>
<dbReference type="PANTHER" id="PTHR12128:SF66">
    <property type="entry name" value="4-HYDROXY-2-OXOGLUTARATE ALDOLASE, MITOCHONDRIAL"/>
    <property type="match status" value="1"/>
</dbReference>
<comment type="caution">
    <text evidence="5">The sequence shown here is derived from an EMBL/GenBank/DDBJ whole genome shotgun (WGS) entry which is preliminary data.</text>
</comment>
<dbReference type="EMBL" id="JACHGF010000003">
    <property type="protein sequence ID" value="MBB5284107.1"/>
    <property type="molecule type" value="Genomic_DNA"/>
</dbReference>
<sequence length="306" mass="34628">MKTLYPVRGIITVLNTPFDAHGRIAEDDLRQNVRLALRAGVAGFLVPALASEVYSLRVEERLQMVAAVREEVGGRVPVFAGAGETTPARRLQMVQHYRELGCQEVLLQIPFTNEAEFKKEFYQLAAKGPEVLMLQDWDASGYGLPEALVLELFHDVENFRCLKVETVPAGVKYSRLGTLTEGQLHLSGGWAVTQMIEGLRRGVHAFMPTGMHRIYTALYQYFQAGQFEKAEALFHQLLPVLAFSNQHLDISLHFFKRLLHRQGVYRTSLVRAPTLPFDTFHEQLADGLIERVIRLERELEGTLEVL</sequence>
<dbReference type="CDD" id="cd00408">
    <property type="entry name" value="DHDPS-like"/>
    <property type="match status" value="1"/>
</dbReference>
<evidence type="ECO:0000256" key="3">
    <source>
        <dbReference type="PIRNR" id="PIRNR001365"/>
    </source>
</evidence>
<evidence type="ECO:0000313" key="6">
    <source>
        <dbReference type="Proteomes" id="UP000557307"/>
    </source>
</evidence>
<dbReference type="PANTHER" id="PTHR12128">
    <property type="entry name" value="DIHYDRODIPICOLINATE SYNTHASE"/>
    <property type="match status" value="1"/>
</dbReference>
<dbReference type="Proteomes" id="UP000557307">
    <property type="component" value="Unassembled WGS sequence"/>
</dbReference>
<dbReference type="AlphaFoldDB" id="A0A840TQW0"/>
<evidence type="ECO:0000256" key="4">
    <source>
        <dbReference type="PIRSR" id="PIRSR001365-2"/>
    </source>
</evidence>
<keyword evidence="6" id="KW-1185">Reference proteome</keyword>
<dbReference type="SUPFAM" id="SSF51569">
    <property type="entry name" value="Aldolase"/>
    <property type="match status" value="1"/>
</dbReference>